<dbReference type="InterPro" id="IPR001509">
    <property type="entry name" value="Epimerase_deHydtase"/>
</dbReference>
<keyword evidence="4" id="KW-1185">Reference proteome</keyword>
<organism evidence="3 4">
    <name type="scientific">Lederbergia graminis</name>
    <dbReference type="NCBI Taxonomy" id="735518"/>
    <lineage>
        <taxon>Bacteria</taxon>
        <taxon>Bacillati</taxon>
        <taxon>Bacillota</taxon>
        <taxon>Bacilli</taxon>
        <taxon>Bacillales</taxon>
        <taxon>Bacillaceae</taxon>
        <taxon>Lederbergia</taxon>
    </lineage>
</organism>
<dbReference type="PANTHER" id="PTHR43000">
    <property type="entry name" value="DTDP-D-GLUCOSE 4,6-DEHYDRATASE-RELATED"/>
    <property type="match status" value="1"/>
</dbReference>
<feature type="domain" description="NAD-dependent epimerase/dehydratase" evidence="2">
    <location>
        <begin position="9"/>
        <end position="223"/>
    </location>
</feature>
<dbReference type="SUPFAM" id="SSF51735">
    <property type="entry name" value="NAD(P)-binding Rossmann-fold domains"/>
    <property type="match status" value="1"/>
</dbReference>
<dbReference type="EMBL" id="JBHSMC010000013">
    <property type="protein sequence ID" value="MFC5464983.1"/>
    <property type="molecule type" value="Genomic_DNA"/>
</dbReference>
<evidence type="ECO:0000259" key="2">
    <source>
        <dbReference type="Pfam" id="PF01370"/>
    </source>
</evidence>
<dbReference type="Gene3D" id="3.40.50.720">
    <property type="entry name" value="NAD(P)-binding Rossmann-like Domain"/>
    <property type="match status" value="1"/>
</dbReference>
<dbReference type="RefSeq" id="WP_382350655.1">
    <property type="nucleotide sequence ID" value="NZ_JBHSMC010000013.1"/>
</dbReference>
<evidence type="ECO:0000313" key="4">
    <source>
        <dbReference type="Proteomes" id="UP001596147"/>
    </source>
</evidence>
<gene>
    <name evidence="3" type="ORF">ACFPM4_09480</name>
</gene>
<sequence length="304" mass="34706">MSSLKDIPVLITGATGYIGSCLAKRLVTIGCKVSVLVRSSSKLTLIEPICEKIDIYQYDGTYESVENSIKLAKPQIVYHLASFASIQYKSSDINNMVHSNVLFGTFLAEAMVNCNVKYLINTSSYSQHVNQEQYNPNSLYAATKQAYEDILRFYSTKLNIINLVLFDNFGPNDPRPKIMNLLYQSFVEKSTLLMSPGEQYLDLLYIENVIDAYIVAAKHLSTGRIKGFERFSVSSENRIKLKELVRLFEQIAKSTIDVRWDLDYRPGEIMVPWNKGRLLPDWQPRIPLEDGIRLLITKNHEKKT</sequence>
<dbReference type="Proteomes" id="UP001596147">
    <property type="component" value="Unassembled WGS sequence"/>
</dbReference>
<comment type="similarity">
    <text evidence="1">Belongs to the NAD(P)-dependent epimerase/dehydratase family.</text>
</comment>
<dbReference type="InterPro" id="IPR036291">
    <property type="entry name" value="NAD(P)-bd_dom_sf"/>
</dbReference>
<reference evidence="4" key="1">
    <citation type="journal article" date="2019" name="Int. J. Syst. Evol. Microbiol.">
        <title>The Global Catalogue of Microorganisms (GCM) 10K type strain sequencing project: providing services to taxonomists for standard genome sequencing and annotation.</title>
        <authorList>
            <consortium name="The Broad Institute Genomics Platform"/>
            <consortium name="The Broad Institute Genome Sequencing Center for Infectious Disease"/>
            <person name="Wu L."/>
            <person name="Ma J."/>
        </authorList>
    </citation>
    <scope>NUCLEOTIDE SEQUENCE [LARGE SCALE GENOMIC DNA]</scope>
    <source>
        <strain evidence="4">CGMCC 1.12237</strain>
    </source>
</reference>
<protein>
    <submittedName>
        <fullName evidence="3">NAD-dependent epimerase/dehydratase family protein</fullName>
    </submittedName>
</protein>
<proteinExistence type="inferred from homology"/>
<accession>A0ABW0LGC3</accession>
<evidence type="ECO:0000313" key="3">
    <source>
        <dbReference type="EMBL" id="MFC5464983.1"/>
    </source>
</evidence>
<comment type="caution">
    <text evidence="3">The sequence shown here is derived from an EMBL/GenBank/DDBJ whole genome shotgun (WGS) entry which is preliminary data.</text>
</comment>
<dbReference type="Pfam" id="PF01370">
    <property type="entry name" value="Epimerase"/>
    <property type="match status" value="1"/>
</dbReference>
<evidence type="ECO:0000256" key="1">
    <source>
        <dbReference type="ARBA" id="ARBA00007637"/>
    </source>
</evidence>
<name>A0ABW0LGC3_9BACI</name>